<dbReference type="Proteomes" id="UP000240410">
    <property type="component" value="Unassembled WGS sequence"/>
</dbReference>
<keyword evidence="3" id="KW-0813">Transport</keyword>
<dbReference type="InterPro" id="IPR006665">
    <property type="entry name" value="OmpA-like"/>
</dbReference>
<keyword evidence="9" id="KW-0998">Cell outer membrane</keyword>
<gene>
    <name evidence="12" type="ORF">CTM89_21170</name>
</gene>
<evidence type="ECO:0000256" key="2">
    <source>
        <dbReference type="ARBA" id="ARBA00005710"/>
    </source>
</evidence>
<dbReference type="PANTHER" id="PTHR30329">
    <property type="entry name" value="STATOR ELEMENT OF FLAGELLAR MOTOR COMPLEX"/>
    <property type="match status" value="1"/>
</dbReference>
<organism evidence="12 13">
    <name type="scientific">Photobacterium leiognathi</name>
    <dbReference type="NCBI Taxonomy" id="553611"/>
    <lineage>
        <taxon>Bacteria</taxon>
        <taxon>Pseudomonadati</taxon>
        <taxon>Pseudomonadota</taxon>
        <taxon>Gammaproteobacteria</taxon>
        <taxon>Vibrionales</taxon>
        <taxon>Vibrionaceae</taxon>
        <taxon>Photobacterium</taxon>
    </lineage>
</organism>
<dbReference type="PROSITE" id="PS51123">
    <property type="entry name" value="OMPA_2"/>
    <property type="match status" value="1"/>
</dbReference>
<dbReference type="InterPro" id="IPR036737">
    <property type="entry name" value="OmpA-like_sf"/>
</dbReference>
<keyword evidence="6" id="KW-0406">Ion transport</keyword>
<evidence type="ECO:0000313" key="12">
    <source>
        <dbReference type="EMBL" id="PSV85972.1"/>
    </source>
</evidence>
<comment type="caution">
    <text evidence="12">The sequence shown here is derived from an EMBL/GenBank/DDBJ whole genome shotgun (WGS) entry which is preliminary data.</text>
</comment>
<keyword evidence="7" id="KW-0626">Porin</keyword>
<dbReference type="Gene3D" id="2.40.160.20">
    <property type="match status" value="1"/>
</dbReference>
<dbReference type="SUPFAM" id="SSF56925">
    <property type="entry name" value="OMPA-like"/>
    <property type="match status" value="1"/>
</dbReference>
<evidence type="ECO:0000256" key="10">
    <source>
        <dbReference type="PROSITE-ProRule" id="PRU00473"/>
    </source>
</evidence>
<reference evidence="12 13" key="1">
    <citation type="submission" date="2018-03" db="EMBL/GenBank/DDBJ databases">
        <title>Whole genome sequencing of Histamine producing bacteria.</title>
        <authorList>
            <person name="Butler K."/>
        </authorList>
    </citation>
    <scope>NUCLEOTIDE SEQUENCE [LARGE SCALE GENOMIC DNA]</scope>
    <source>
        <strain evidence="12 13">ATCC 33979</strain>
    </source>
</reference>
<dbReference type="GO" id="GO:0015288">
    <property type="term" value="F:porin activity"/>
    <property type="evidence" value="ECO:0007669"/>
    <property type="project" value="UniProtKB-KW"/>
</dbReference>
<dbReference type="Pfam" id="PF01389">
    <property type="entry name" value="OmpA_membrane"/>
    <property type="match status" value="1"/>
</dbReference>
<keyword evidence="5" id="KW-0812">Transmembrane</keyword>
<evidence type="ECO:0000256" key="7">
    <source>
        <dbReference type="ARBA" id="ARBA00023114"/>
    </source>
</evidence>
<dbReference type="Gene3D" id="3.30.1330.60">
    <property type="entry name" value="OmpA-like domain"/>
    <property type="match status" value="1"/>
</dbReference>
<dbReference type="RefSeq" id="WP_146147714.1">
    <property type="nucleotide sequence ID" value="NZ_PYOJ01000075.1"/>
</dbReference>
<feature type="domain" description="OmpA-like" evidence="11">
    <location>
        <begin position="79"/>
        <end position="194"/>
    </location>
</feature>
<feature type="non-terminal residue" evidence="12">
    <location>
        <position position="1"/>
    </location>
</feature>
<dbReference type="PANTHER" id="PTHR30329:SF21">
    <property type="entry name" value="LIPOPROTEIN YIAD-RELATED"/>
    <property type="match status" value="1"/>
</dbReference>
<evidence type="ECO:0000256" key="1">
    <source>
        <dbReference type="ARBA" id="ARBA00004571"/>
    </source>
</evidence>
<evidence type="ECO:0000256" key="3">
    <source>
        <dbReference type="ARBA" id="ARBA00022448"/>
    </source>
</evidence>
<dbReference type="InterPro" id="IPR011250">
    <property type="entry name" value="OMP/PagP_B-barrel"/>
</dbReference>
<evidence type="ECO:0000259" key="11">
    <source>
        <dbReference type="PROSITE" id="PS51123"/>
    </source>
</evidence>
<dbReference type="GO" id="GO:0046930">
    <property type="term" value="C:pore complex"/>
    <property type="evidence" value="ECO:0007669"/>
    <property type="project" value="UniProtKB-KW"/>
</dbReference>
<dbReference type="Pfam" id="PF00691">
    <property type="entry name" value="OmpA"/>
    <property type="match status" value="1"/>
</dbReference>
<evidence type="ECO:0000256" key="4">
    <source>
        <dbReference type="ARBA" id="ARBA00022452"/>
    </source>
</evidence>
<accession>A0A2T3M426</accession>
<dbReference type="AlphaFoldDB" id="A0A2T3M426"/>
<dbReference type="InterPro" id="IPR006664">
    <property type="entry name" value="OMP_bac"/>
</dbReference>
<dbReference type="OrthoDB" id="9782229at2"/>
<proteinExistence type="inferred from homology"/>
<dbReference type="GO" id="GO:0006811">
    <property type="term" value="P:monoatomic ion transport"/>
    <property type="evidence" value="ECO:0007669"/>
    <property type="project" value="UniProtKB-KW"/>
</dbReference>
<comment type="similarity">
    <text evidence="2">Belongs to the outer membrane OOP (TC 1.B.6) superfamily. OmpA family.</text>
</comment>
<dbReference type="SUPFAM" id="SSF103088">
    <property type="entry name" value="OmpA-like"/>
    <property type="match status" value="1"/>
</dbReference>
<evidence type="ECO:0000256" key="5">
    <source>
        <dbReference type="ARBA" id="ARBA00022692"/>
    </source>
</evidence>
<keyword evidence="8 10" id="KW-0472">Membrane</keyword>
<dbReference type="EMBL" id="PYOJ01000075">
    <property type="protein sequence ID" value="PSV85972.1"/>
    <property type="molecule type" value="Genomic_DNA"/>
</dbReference>
<name>A0A2T3M426_PHOLE</name>
<dbReference type="InterPro" id="IPR050330">
    <property type="entry name" value="Bact_OuterMem_StrucFunc"/>
</dbReference>
<evidence type="ECO:0000256" key="6">
    <source>
        <dbReference type="ARBA" id="ARBA00023065"/>
    </source>
</evidence>
<protein>
    <recommendedName>
        <fullName evidence="11">OmpA-like domain-containing protein</fullName>
    </recommendedName>
</protein>
<evidence type="ECO:0000256" key="8">
    <source>
        <dbReference type="ARBA" id="ARBA00023136"/>
    </source>
</evidence>
<keyword evidence="4" id="KW-1134">Transmembrane beta strand</keyword>
<sequence length="196" mass="21428">SPVLGAGLSVALTDNLALRLDYQYTDNLGNADTQYSDHHLVTVGFQWGFNQSSKPHSLSEPTAIETVVEKIVEVPVVNEKAYYSHTTTEVLFAHDSAQISDLYTLDSLVTQLKQSPELSAVLIGHSDSTGNSEYNQRLSLARAKAVYDHLILQGIDASRLEIRGKGSIAPIGDNKGELGRALNRRVDVQLIKIVEI</sequence>
<dbReference type="PRINTS" id="PR01021">
    <property type="entry name" value="OMPADOMAIN"/>
</dbReference>
<dbReference type="CDD" id="cd07185">
    <property type="entry name" value="OmpA_C-like"/>
    <property type="match status" value="1"/>
</dbReference>
<dbReference type="InterPro" id="IPR000498">
    <property type="entry name" value="OmpA-like_TM_dom"/>
</dbReference>
<evidence type="ECO:0000256" key="9">
    <source>
        <dbReference type="ARBA" id="ARBA00023237"/>
    </source>
</evidence>
<evidence type="ECO:0000313" key="13">
    <source>
        <dbReference type="Proteomes" id="UP000240410"/>
    </source>
</evidence>
<dbReference type="GO" id="GO:0009279">
    <property type="term" value="C:cell outer membrane"/>
    <property type="evidence" value="ECO:0007669"/>
    <property type="project" value="UniProtKB-SubCell"/>
</dbReference>
<comment type="subcellular location">
    <subcellularLocation>
        <location evidence="1">Cell outer membrane</location>
        <topology evidence="1">Multi-pass membrane protein</topology>
    </subcellularLocation>
</comment>